<organism evidence="1">
    <name type="scientific">Arundo donax</name>
    <name type="common">Giant reed</name>
    <name type="synonym">Donax arundinaceus</name>
    <dbReference type="NCBI Taxonomy" id="35708"/>
    <lineage>
        <taxon>Eukaryota</taxon>
        <taxon>Viridiplantae</taxon>
        <taxon>Streptophyta</taxon>
        <taxon>Embryophyta</taxon>
        <taxon>Tracheophyta</taxon>
        <taxon>Spermatophyta</taxon>
        <taxon>Magnoliopsida</taxon>
        <taxon>Liliopsida</taxon>
        <taxon>Poales</taxon>
        <taxon>Poaceae</taxon>
        <taxon>PACMAD clade</taxon>
        <taxon>Arundinoideae</taxon>
        <taxon>Arundineae</taxon>
        <taxon>Arundo</taxon>
    </lineage>
</organism>
<accession>A0A0A9AKA7</accession>
<sequence>MHQNSQCQRMTFILAHSQGLGEVLNPAPENTIHNANYKVHYCTTSITTMLMW</sequence>
<name>A0A0A9AKA7_ARUDO</name>
<dbReference type="EMBL" id="GBRH01248505">
    <property type="protein sequence ID" value="JAD49390.1"/>
    <property type="molecule type" value="Transcribed_RNA"/>
</dbReference>
<dbReference type="AlphaFoldDB" id="A0A0A9AKA7"/>
<reference evidence="1" key="2">
    <citation type="journal article" date="2015" name="Data Brief">
        <title>Shoot transcriptome of the giant reed, Arundo donax.</title>
        <authorList>
            <person name="Barrero R.A."/>
            <person name="Guerrero F.D."/>
            <person name="Moolhuijzen P."/>
            <person name="Goolsby J.A."/>
            <person name="Tidwell J."/>
            <person name="Bellgard S.E."/>
            <person name="Bellgard M.I."/>
        </authorList>
    </citation>
    <scope>NUCLEOTIDE SEQUENCE</scope>
    <source>
        <tissue evidence="1">Shoot tissue taken approximately 20 cm above the soil surface</tissue>
    </source>
</reference>
<reference evidence="1" key="1">
    <citation type="submission" date="2014-09" db="EMBL/GenBank/DDBJ databases">
        <authorList>
            <person name="Magalhaes I.L.F."/>
            <person name="Oliveira U."/>
            <person name="Santos F.R."/>
            <person name="Vidigal T.H.D.A."/>
            <person name="Brescovit A.D."/>
            <person name="Santos A.J."/>
        </authorList>
    </citation>
    <scope>NUCLEOTIDE SEQUENCE</scope>
    <source>
        <tissue evidence="1">Shoot tissue taken approximately 20 cm above the soil surface</tissue>
    </source>
</reference>
<evidence type="ECO:0000313" key="1">
    <source>
        <dbReference type="EMBL" id="JAD49390.1"/>
    </source>
</evidence>
<proteinExistence type="predicted"/>
<protein>
    <submittedName>
        <fullName evidence="1">Uncharacterized protein</fullName>
    </submittedName>
</protein>